<organism evidence="5 6">
    <name type="scientific">Aerococcus agrisoli</name>
    <dbReference type="NCBI Taxonomy" id="2487350"/>
    <lineage>
        <taxon>Bacteria</taxon>
        <taxon>Bacillati</taxon>
        <taxon>Bacillota</taxon>
        <taxon>Bacilli</taxon>
        <taxon>Lactobacillales</taxon>
        <taxon>Aerococcaceae</taxon>
        <taxon>Aerococcus</taxon>
    </lineage>
</organism>
<evidence type="ECO:0000256" key="1">
    <source>
        <dbReference type="ARBA" id="ARBA00010923"/>
    </source>
</evidence>
<sequence>MCKLADVTKRVKSYSLSREIESDTFTGFKYIHYGDIHTKVADIVTNNSLLPDINEGDFELLRKGDIVLADASEDYQGIATPAVIYEEPTFKLVSGLHTIALRPITVNGLYLYYLFKSSTFRKYGYKTGTGMKVFGISVTNILKYEGNFPSIDEQEKIGTFLKKIDDTITLHHHKLELLKQAKQGFLQQMFPKEGENVPELRFANFSEAWEQRKLKEISEKVTNKNKEIEFTETLTNSAEFGIISQTDFFDKEISNKKNIDSYYIVKPDDFVYNPRISNYAPVGPIKRNNLGRTGIMSPLYYVFTTKEINKNFLEKYFDSTNWHKFMKLNGDSGARSDRFAIKDSIFVEMPISCPSSKEQQAIGQFFKQIDDTITLYQQKLTDLEVLKQAYLQKMFI</sequence>
<gene>
    <name evidence="5" type="ORF">EF384_04810</name>
</gene>
<proteinExistence type="inferred from homology"/>
<dbReference type="Proteomes" id="UP000273977">
    <property type="component" value="Unassembled WGS sequence"/>
</dbReference>
<dbReference type="InterPro" id="IPR000055">
    <property type="entry name" value="Restrct_endonuc_typeI_TRD"/>
</dbReference>
<dbReference type="GO" id="GO:0009307">
    <property type="term" value="P:DNA restriction-modification system"/>
    <property type="evidence" value="ECO:0007669"/>
    <property type="project" value="UniProtKB-KW"/>
</dbReference>
<keyword evidence="5" id="KW-0540">Nuclease</keyword>
<reference evidence="5 6" key="1">
    <citation type="submission" date="2018-11" db="EMBL/GenBank/DDBJ databases">
        <title>Aerococcus sp. SJQ22, whole genome shotgun sequence.</title>
        <authorList>
            <person name="Sun L."/>
            <person name="Gao X."/>
            <person name="Chen W."/>
            <person name="Huang K."/>
        </authorList>
    </citation>
    <scope>NUCLEOTIDE SEQUENCE [LARGE SCALE GENOMIC DNA]</scope>
    <source>
        <strain evidence="5 6">SJQ22</strain>
    </source>
</reference>
<feature type="domain" description="Type I restriction modification DNA specificity" evidence="4">
    <location>
        <begin position="47"/>
        <end position="180"/>
    </location>
</feature>
<dbReference type="GO" id="GO:0004519">
    <property type="term" value="F:endonuclease activity"/>
    <property type="evidence" value="ECO:0007669"/>
    <property type="project" value="UniProtKB-KW"/>
</dbReference>
<keyword evidence="3" id="KW-0238">DNA-binding</keyword>
<dbReference type="GO" id="GO:0003677">
    <property type="term" value="F:DNA binding"/>
    <property type="evidence" value="ECO:0007669"/>
    <property type="project" value="UniProtKB-KW"/>
</dbReference>
<dbReference type="SUPFAM" id="SSF116734">
    <property type="entry name" value="DNA methylase specificity domain"/>
    <property type="match status" value="2"/>
</dbReference>
<name>A0A3N4GGX5_9LACT</name>
<dbReference type="RefSeq" id="WP_123779847.1">
    <property type="nucleotide sequence ID" value="NZ_RKMG01000011.1"/>
</dbReference>
<evidence type="ECO:0000313" key="6">
    <source>
        <dbReference type="Proteomes" id="UP000273977"/>
    </source>
</evidence>
<dbReference type="PANTHER" id="PTHR30408">
    <property type="entry name" value="TYPE-1 RESTRICTION ENZYME ECOKI SPECIFICITY PROTEIN"/>
    <property type="match status" value="1"/>
</dbReference>
<dbReference type="EMBL" id="RKMG01000011">
    <property type="protein sequence ID" value="RPA60667.1"/>
    <property type="molecule type" value="Genomic_DNA"/>
</dbReference>
<dbReference type="Gene3D" id="3.90.220.20">
    <property type="entry name" value="DNA methylase specificity domains"/>
    <property type="match status" value="2"/>
</dbReference>
<comment type="caution">
    <text evidence="5">The sequence shown here is derived from an EMBL/GenBank/DDBJ whole genome shotgun (WGS) entry which is preliminary data.</text>
</comment>
<evidence type="ECO:0000313" key="5">
    <source>
        <dbReference type="EMBL" id="RPA60667.1"/>
    </source>
</evidence>
<dbReference type="InterPro" id="IPR052021">
    <property type="entry name" value="Type-I_RS_S_subunit"/>
</dbReference>
<dbReference type="AlphaFoldDB" id="A0A3N4GGX5"/>
<evidence type="ECO:0000259" key="4">
    <source>
        <dbReference type="Pfam" id="PF01420"/>
    </source>
</evidence>
<dbReference type="Pfam" id="PF01420">
    <property type="entry name" value="Methylase_S"/>
    <property type="match status" value="2"/>
</dbReference>
<dbReference type="PANTHER" id="PTHR30408:SF12">
    <property type="entry name" value="TYPE I RESTRICTION ENZYME MJAVIII SPECIFICITY SUBUNIT"/>
    <property type="match status" value="1"/>
</dbReference>
<keyword evidence="2" id="KW-0680">Restriction system</keyword>
<protein>
    <submittedName>
        <fullName evidence="5">Restriction endonuclease subunit S</fullName>
    </submittedName>
</protein>
<dbReference type="InterPro" id="IPR044946">
    <property type="entry name" value="Restrct_endonuc_typeI_TRD_sf"/>
</dbReference>
<keyword evidence="5" id="KW-0255">Endonuclease</keyword>
<comment type="similarity">
    <text evidence="1">Belongs to the type-I restriction system S methylase family.</text>
</comment>
<keyword evidence="6" id="KW-1185">Reference proteome</keyword>
<keyword evidence="5" id="KW-0378">Hydrolase</keyword>
<evidence type="ECO:0000256" key="3">
    <source>
        <dbReference type="ARBA" id="ARBA00023125"/>
    </source>
</evidence>
<accession>A0A3N4GGX5</accession>
<evidence type="ECO:0000256" key="2">
    <source>
        <dbReference type="ARBA" id="ARBA00022747"/>
    </source>
</evidence>
<feature type="domain" description="Type I restriction modification DNA specificity" evidence="4">
    <location>
        <begin position="207"/>
        <end position="384"/>
    </location>
</feature>